<feature type="transmembrane region" description="Helical" evidence="1">
    <location>
        <begin position="55"/>
        <end position="75"/>
    </location>
</feature>
<dbReference type="EMBL" id="AP025592">
    <property type="protein sequence ID" value="BDG08759.1"/>
    <property type="molecule type" value="Genomic_DNA"/>
</dbReference>
<evidence type="ECO:0000313" key="2">
    <source>
        <dbReference type="EMBL" id="BDG08759.1"/>
    </source>
</evidence>
<feature type="transmembrane region" description="Helical" evidence="1">
    <location>
        <begin position="324"/>
        <end position="347"/>
    </location>
</feature>
<feature type="transmembrane region" description="Helical" evidence="1">
    <location>
        <begin position="21"/>
        <end position="49"/>
    </location>
</feature>
<dbReference type="InterPro" id="IPR036259">
    <property type="entry name" value="MFS_trans_sf"/>
</dbReference>
<dbReference type="PANTHER" id="PTHR23526:SF2">
    <property type="entry name" value="MAJOR FACILITATOR SUPERFAMILY (MFS) PROFILE DOMAIN-CONTAINING PROTEIN"/>
    <property type="match status" value="1"/>
</dbReference>
<gene>
    <name evidence="2" type="ORF">AMPC_18720</name>
</gene>
<sequence length="433" mass="43820">MPTIERRTDHALRRALSLSTAEGMAAEVVGACSVGSGFAAGAVLAGWALHLGCGPLWLGLLGALPFFAHLAQLPAALVTSAFGRRRVAIAAVAASRQVFWPLVVLPWLPLSQGGARALLLAVAAASSLLAVVGNNAWTAWMGDLVPARVRGRYFGARTSLCTLAGTAAALAAGLALDAAGPATGRVLSALALVACVAGAATTWLMALQARSTARPAEPRLALGAALQPLRDPRARRVLLFLVAWNGAVGLSGSFFQVHLLQNLRLGYARVALHATAAAVARMAAAPLFGRAVDRAGARPVLAACSFGLAATPLLWIGASAELPWPIALDALVSGALLGGHALASFALPLETAPREGRPFYLAAFATAGGLAYALASSAGGALLLALPRALEPLSRPGGNLHLLFGLGALGRLGAAALAVKLQEAPVGAVQPTS</sequence>
<protein>
    <submittedName>
        <fullName evidence="2">MFS transporter</fullName>
    </submittedName>
</protein>
<feature type="transmembrane region" description="Helical" evidence="1">
    <location>
        <begin position="359"/>
        <end position="386"/>
    </location>
</feature>
<name>A0ABM7XA84_9BACT</name>
<feature type="transmembrane region" description="Helical" evidence="1">
    <location>
        <begin position="114"/>
        <end position="133"/>
    </location>
</feature>
<keyword evidence="1" id="KW-0472">Membrane</keyword>
<keyword evidence="3" id="KW-1185">Reference proteome</keyword>
<dbReference type="Proteomes" id="UP001162734">
    <property type="component" value="Chromosome"/>
</dbReference>
<organism evidence="2 3">
    <name type="scientific">Anaeromyxobacter paludicola</name>
    <dbReference type="NCBI Taxonomy" id="2918171"/>
    <lineage>
        <taxon>Bacteria</taxon>
        <taxon>Pseudomonadati</taxon>
        <taxon>Myxococcota</taxon>
        <taxon>Myxococcia</taxon>
        <taxon>Myxococcales</taxon>
        <taxon>Cystobacterineae</taxon>
        <taxon>Anaeromyxobacteraceae</taxon>
        <taxon>Anaeromyxobacter</taxon>
    </lineage>
</organism>
<feature type="transmembrane region" description="Helical" evidence="1">
    <location>
        <begin position="267"/>
        <end position="288"/>
    </location>
</feature>
<dbReference type="PANTHER" id="PTHR23526">
    <property type="entry name" value="INTEGRAL MEMBRANE TRANSPORT PROTEIN-RELATED"/>
    <property type="match status" value="1"/>
</dbReference>
<feature type="transmembrane region" description="Helical" evidence="1">
    <location>
        <begin position="237"/>
        <end position="255"/>
    </location>
</feature>
<keyword evidence="1" id="KW-1133">Transmembrane helix</keyword>
<feature type="transmembrane region" description="Helical" evidence="1">
    <location>
        <begin position="300"/>
        <end position="318"/>
    </location>
</feature>
<feature type="transmembrane region" description="Helical" evidence="1">
    <location>
        <begin position="154"/>
        <end position="174"/>
    </location>
</feature>
<proteinExistence type="predicted"/>
<dbReference type="RefSeq" id="WP_248345963.1">
    <property type="nucleotide sequence ID" value="NZ_AP025592.1"/>
</dbReference>
<feature type="transmembrane region" description="Helical" evidence="1">
    <location>
        <begin position="398"/>
        <end position="419"/>
    </location>
</feature>
<feature type="transmembrane region" description="Helical" evidence="1">
    <location>
        <begin position="186"/>
        <end position="207"/>
    </location>
</feature>
<evidence type="ECO:0000256" key="1">
    <source>
        <dbReference type="SAM" id="Phobius"/>
    </source>
</evidence>
<dbReference type="SUPFAM" id="SSF103473">
    <property type="entry name" value="MFS general substrate transporter"/>
    <property type="match status" value="1"/>
</dbReference>
<reference evidence="3" key="1">
    <citation type="journal article" date="2022" name="Int. J. Syst. Evol. Microbiol.">
        <title>Anaeromyxobacter oryzae sp. nov., Anaeromyxobacter diazotrophicus sp. nov. and Anaeromyxobacter paludicola sp. nov., isolated from paddy soils.</title>
        <authorList>
            <person name="Itoh H."/>
            <person name="Xu Z."/>
            <person name="Mise K."/>
            <person name="Masuda Y."/>
            <person name="Ushijima N."/>
            <person name="Hayakawa C."/>
            <person name="Shiratori Y."/>
            <person name="Senoo K."/>
        </authorList>
    </citation>
    <scope>NUCLEOTIDE SEQUENCE [LARGE SCALE GENOMIC DNA]</scope>
    <source>
        <strain evidence="3">Red630</strain>
    </source>
</reference>
<feature type="transmembrane region" description="Helical" evidence="1">
    <location>
        <begin position="87"/>
        <end position="108"/>
    </location>
</feature>
<keyword evidence="1" id="KW-0812">Transmembrane</keyword>
<accession>A0ABM7XA84</accession>
<evidence type="ECO:0000313" key="3">
    <source>
        <dbReference type="Proteomes" id="UP001162734"/>
    </source>
</evidence>
<dbReference type="Gene3D" id="1.20.1250.20">
    <property type="entry name" value="MFS general substrate transporter like domains"/>
    <property type="match status" value="1"/>
</dbReference>
<dbReference type="InterPro" id="IPR052528">
    <property type="entry name" value="Sugar_transport-like"/>
</dbReference>